<dbReference type="PANTHER" id="PTHR44591">
    <property type="entry name" value="STRESS RESPONSE REGULATOR PROTEIN 1"/>
    <property type="match status" value="1"/>
</dbReference>
<gene>
    <name evidence="4" type="ORF">ABR69_07980</name>
</gene>
<evidence type="ECO:0000313" key="5">
    <source>
        <dbReference type="Proteomes" id="UP000051934"/>
    </source>
</evidence>
<dbReference type="PANTHER" id="PTHR44591:SF3">
    <property type="entry name" value="RESPONSE REGULATORY DOMAIN-CONTAINING PROTEIN"/>
    <property type="match status" value="1"/>
</dbReference>
<accession>A0A0R2SEB6</accession>
<feature type="domain" description="Response regulatory" evidence="3">
    <location>
        <begin position="4"/>
        <end position="122"/>
    </location>
</feature>
<evidence type="ECO:0000313" key="4">
    <source>
        <dbReference type="EMBL" id="KRO71643.1"/>
    </source>
</evidence>
<protein>
    <recommendedName>
        <fullName evidence="3">Response regulatory domain-containing protein</fullName>
    </recommendedName>
</protein>
<reference evidence="4 5" key="1">
    <citation type="submission" date="2015-10" db="EMBL/GenBank/DDBJ databases">
        <title>Metagenome-Assembled Genomes uncover a global brackish microbiome.</title>
        <authorList>
            <person name="Hugerth L.W."/>
            <person name="Larsson J."/>
            <person name="Alneberg J."/>
            <person name="Lindh M.V."/>
            <person name="Legrand C."/>
            <person name="Pinhassi J."/>
            <person name="Andersson A.F."/>
        </authorList>
    </citation>
    <scope>NUCLEOTIDE SEQUENCE [LARGE SCALE GENOMIC DNA]</scope>
    <source>
        <strain evidence="4">BACL4 MAG-120507-bin80</strain>
    </source>
</reference>
<dbReference type="InterPro" id="IPR050595">
    <property type="entry name" value="Bact_response_regulator"/>
</dbReference>
<dbReference type="AlphaFoldDB" id="A0A0R2SEB6"/>
<sequence>MQKKILVLDDDLIITEILGQLVKNLGHYPVIAHNAPILASAKIKEFDAILLDLWLSDSSAEESLEAIASQAFRGQIVLISGLENQALEEACEQGRSLGLRVTGFLRKPINADSLKALLADLEY</sequence>
<organism evidence="4 5">
    <name type="scientific">OM182 bacterium BACL3 MAG-120507-bin80</name>
    <dbReference type="NCBI Taxonomy" id="1655577"/>
    <lineage>
        <taxon>Bacteria</taxon>
        <taxon>Pseudomonadati</taxon>
        <taxon>Pseudomonadota</taxon>
        <taxon>Gammaproteobacteria</taxon>
        <taxon>OMG group</taxon>
        <taxon>OM182 clade</taxon>
    </lineage>
</organism>
<evidence type="ECO:0000259" key="3">
    <source>
        <dbReference type="PROSITE" id="PS50110"/>
    </source>
</evidence>
<dbReference type="InterPro" id="IPR011006">
    <property type="entry name" value="CheY-like_superfamily"/>
</dbReference>
<evidence type="ECO:0000256" key="1">
    <source>
        <dbReference type="ARBA" id="ARBA00022553"/>
    </source>
</evidence>
<keyword evidence="1 2" id="KW-0597">Phosphoprotein</keyword>
<dbReference type="InterPro" id="IPR001789">
    <property type="entry name" value="Sig_transdc_resp-reg_receiver"/>
</dbReference>
<evidence type="ECO:0000256" key="2">
    <source>
        <dbReference type="PROSITE-ProRule" id="PRU00169"/>
    </source>
</evidence>
<dbReference type="PROSITE" id="PS50110">
    <property type="entry name" value="RESPONSE_REGULATORY"/>
    <property type="match status" value="1"/>
</dbReference>
<dbReference type="Gene3D" id="3.40.50.2300">
    <property type="match status" value="1"/>
</dbReference>
<dbReference type="EMBL" id="LIBB01000155">
    <property type="protein sequence ID" value="KRO71643.1"/>
    <property type="molecule type" value="Genomic_DNA"/>
</dbReference>
<dbReference type="Proteomes" id="UP000051934">
    <property type="component" value="Unassembled WGS sequence"/>
</dbReference>
<dbReference type="SUPFAM" id="SSF52172">
    <property type="entry name" value="CheY-like"/>
    <property type="match status" value="1"/>
</dbReference>
<dbReference type="SMART" id="SM00448">
    <property type="entry name" value="REC"/>
    <property type="match status" value="1"/>
</dbReference>
<name>A0A0R2SEB6_9GAMM</name>
<feature type="modified residue" description="4-aspartylphosphate" evidence="2">
    <location>
        <position position="52"/>
    </location>
</feature>
<comment type="caution">
    <text evidence="4">The sequence shown here is derived from an EMBL/GenBank/DDBJ whole genome shotgun (WGS) entry which is preliminary data.</text>
</comment>
<dbReference type="Pfam" id="PF00072">
    <property type="entry name" value="Response_reg"/>
    <property type="match status" value="1"/>
</dbReference>
<dbReference type="GO" id="GO:0000160">
    <property type="term" value="P:phosphorelay signal transduction system"/>
    <property type="evidence" value="ECO:0007669"/>
    <property type="project" value="InterPro"/>
</dbReference>
<proteinExistence type="predicted"/>